<comment type="caution">
    <text evidence="1">The sequence shown here is derived from an EMBL/GenBank/DDBJ whole genome shotgun (WGS) entry which is preliminary data.</text>
</comment>
<keyword evidence="2" id="KW-1185">Reference proteome</keyword>
<evidence type="ECO:0000313" key="1">
    <source>
        <dbReference type="EMBL" id="KAJ4441803.1"/>
    </source>
</evidence>
<gene>
    <name evidence="1" type="ORF">ANN_11661</name>
</gene>
<name>A0ABQ8T6D3_PERAM</name>
<proteinExistence type="predicted"/>
<dbReference type="EMBL" id="JAJSOF020000015">
    <property type="protein sequence ID" value="KAJ4441803.1"/>
    <property type="molecule type" value="Genomic_DNA"/>
</dbReference>
<accession>A0ABQ8T6D3</accession>
<sequence>MNLRAVGYDGRDWINLAQDRDLWRAYSAMYAMEEERNLSAYPIISWPSCLMSDALMVSLVGSRPVFGQLTKQQYRKLAKDKAIKKRKFLIKLSRCPYWIYGETFKSAPKIMCPLYRIHANIRDEFLPLVLALMKDKTDQAYNEQSQVLLDEPQRFGAVLFPTRTSADNERVVMNAIRQTADSAADFKFALRMLSAAKQWYTQDRFDSC</sequence>
<organism evidence="1 2">
    <name type="scientific">Periplaneta americana</name>
    <name type="common">American cockroach</name>
    <name type="synonym">Blatta americana</name>
    <dbReference type="NCBI Taxonomy" id="6978"/>
    <lineage>
        <taxon>Eukaryota</taxon>
        <taxon>Metazoa</taxon>
        <taxon>Ecdysozoa</taxon>
        <taxon>Arthropoda</taxon>
        <taxon>Hexapoda</taxon>
        <taxon>Insecta</taxon>
        <taxon>Pterygota</taxon>
        <taxon>Neoptera</taxon>
        <taxon>Polyneoptera</taxon>
        <taxon>Dictyoptera</taxon>
        <taxon>Blattodea</taxon>
        <taxon>Blattoidea</taxon>
        <taxon>Blattidae</taxon>
        <taxon>Blattinae</taxon>
        <taxon>Periplaneta</taxon>
    </lineage>
</organism>
<reference evidence="1 2" key="1">
    <citation type="journal article" date="2022" name="Allergy">
        <title>Genome assembly and annotation of Periplaneta americana reveal a comprehensive cockroach allergen profile.</title>
        <authorList>
            <person name="Wang L."/>
            <person name="Xiong Q."/>
            <person name="Saelim N."/>
            <person name="Wang L."/>
            <person name="Nong W."/>
            <person name="Wan A.T."/>
            <person name="Shi M."/>
            <person name="Liu X."/>
            <person name="Cao Q."/>
            <person name="Hui J.H.L."/>
            <person name="Sookrung N."/>
            <person name="Leung T.F."/>
            <person name="Tungtrongchitr A."/>
            <person name="Tsui S.K.W."/>
        </authorList>
    </citation>
    <scope>NUCLEOTIDE SEQUENCE [LARGE SCALE GENOMIC DNA]</scope>
    <source>
        <strain evidence="1">PWHHKU_190912</strain>
    </source>
</reference>
<evidence type="ECO:0000313" key="2">
    <source>
        <dbReference type="Proteomes" id="UP001148838"/>
    </source>
</evidence>
<dbReference type="Proteomes" id="UP001148838">
    <property type="component" value="Unassembled WGS sequence"/>
</dbReference>
<protein>
    <submittedName>
        <fullName evidence="1">Uncharacterized protein</fullName>
    </submittedName>
</protein>